<dbReference type="Proteomes" id="UP000644699">
    <property type="component" value="Unassembled WGS sequence"/>
</dbReference>
<reference evidence="2" key="1">
    <citation type="journal article" date="2014" name="Int. J. Syst. Evol. Microbiol.">
        <title>Complete genome sequence of Corynebacterium casei LMG S-19264T (=DSM 44701T), isolated from a smear-ripened cheese.</title>
        <authorList>
            <consortium name="US DOE Joint Genome Institute (JGI-PGF)"/>
            <person name="Walter F."/>
            <person name="Albersmeier A."/>
            <person name="Kalinowski J."/>
            <person name="Ruckert C."/>
        </authorList>
    </citation>
    <scope>NUCLEOTIDE SEQUENCE</scope>
    <source>
        <strain evidence="2">CGMCC 1.15367</strain>
    </source>
</reference>
<gene>
    <name evidence="2" type="ORF">GCM10011390_42930</name>
</gene>
<keyword evidence="1" id="KW-0732">Signal</keyword>
<keyword evidence="3" id="KW-1185">Reference proteome</keyword>
<dbReference type="AlphaFoldDB" id="A0A917EBP6"/>
<comment type="caution">
    <text evidence="2">The sequence shown here is derived from an EMBL/GenBank/DDBJ whole genome shotgun (WGS) entry which is preliminary data.</text>
</comment>
<name>A0A917EBP6_9HYPH</name>
<reference evidence="2" key="2">
    <citation type="submission" date="2020-09" db="EMBL/GenBank/DDBJ databases">
        <authorList>
            <person name="Sun Q."/>
            <person name="Zhou Y."/>
        </authorList>
    </citation>
    <scope>NUCLEOTIDE SEQUENCE</scope>
    <source>
        <strain evidence="2">CGMCC 1.15367</strain>
    </source>
</reference>
<feature type="signal peptide" evidence="1">
    <location>
        <begin position="1"/>
        <end position="18"/>
    </location>
</feature>
<feature type="chain" id="PRO_5037850267" description="Lipoprotein" evidence="1">
    <location>
        <begin position="19"/>
        <end position="173"/>
    </location>
</feature>
<sequence length="173" mass="17494">MRQRTVLRAAPLVLLALAACRSVDPGLGIGTPEPAPAAPAAAAPSAAGAEPIQFLPVVGMPADKAALLSEALAKSAAAARIPILGSEAGPAAHRLKGYLSAVRDEQGTLVIYVWDVVDPAGERLNRIQGQVRATGAAGADPWTAVDAVTLRDIADRTLAALRAPAMVADGVAN</sequence>
<protein>
    <recommendedName>
        <fullName evidence="4">Lipoprotein</fullName>
    </recommendedName>
</protein>
<evidence type="ECO:0000256" key="1">
    <source>
        <dbReference type="SAM" id="SignalP"/>
    </source>
</evidence>
<dbReference type="RefSeq" id="WP_188912144.1">
    <property type="nucleotide sequence ID" value="NZ_BMIQ01000008.1"/>
</dbReference>
<dbReference type="EMBL" id="BMIQ01000008">
    <property type="protein sequence ID" value="GGE19153.1"/>
    <property type="molecule type" value="Genomic_DNA"/>
</dbReference>
<accession>A0A917EBP6</accession>
<evidence type="ECO:0008006" key="4">
    <source>
        <dbReference type="Google" id="ProtNLM"/>
    </source>
</evidence>
<evidence type="ECO:0000313" key="3">
    <source>
        <dbReference type="Proteomes" id="UP000644699"/>
    </source>
</evidence>
<dbReference type="PROSITE" id="PS51257">
    <property type="entry name" value="PROKAR_LIPOPROTEIN"/>
    <property type="match status" value="1"/>
</dbReference>
<organism evidence="2 3">
    <name type="scientific">Aureimonas endophytica</name>
    <dbReference type="NCBI Taxonomy" id="2027858"/>
    <lineage>
        <taxon>Bacteria</taxon>
        <taxon>Pseudomonadati</taxon>
        <taxon>Pseudomonadota</taxon>
        <taxon>Alphaproteobacteria</taxon>
        <taxon>Hyphomicrobiales</taxon>
        <taxon>Aurantimonadaceae</taxon>
        <taxon>Aureimonas</taxon>
    </lineage>
</organism>
<proteinExistence type="predicted"/>
<evidence type="ECO:0000313" key="2">
    <source>
        <dbReference type="EMBL" id="GGE19153.1"/>
    </source>
</evidence>